<evidence type="ECO:0000256" key="1">
    <source>
        <dbReference type="SAM" id="MobiDB-lite"/>
    </source>
</evidence>
<feature type="transmembrane region" description="Helical" evidence="2">
    <location>
        <begin position="388"/>
        <end position="413"/>
    </location>
</feature>
<keyword evidence="2" id="KW-0472">Membrane</keyword>
<sequence length="510" mass="57574">MNGDRDTSPLSNHPTERTPLISSTSHHVETPAAPEPLVDPVVNKLRVRESGFQHIPVEQLCPDTLTSEMSRVAFVLVVLLSLHQTIHVGPKASFEHLSEHWRQERRDHDFLEAIRGQLVTHWEAFLLPEPSTSDIEHVLWVSFPLNESGRRARLVDLLALREAPGDILAHHVVYLSLLRTWTLGPIERETRTSILGRVSRRFVSVVTPKVLHLLDLLVQVAFLLLLVSYVLRPPTASSEETSPQPVPGTREILLMIYSSSQIFRPIQVTTISSALVLFSFLSRLPSVPYPDDFSFGTLMTALTIHILQLHLPVHPSPVFLLPFQTGLPLTTLVWHGVTRIFLPVLAFFLPAILIAFFLLSISLSDVLLHFPFLSATLDPAPLEARTTFVFLLALLLVLMVCSVIMLVLVYPFLSSSNPPSEWDRYSTSIGLDARRSFIRLVVAYSERRFFPPPFNLLQFFFIRIPEFIFVRVGAKKVLKWLDGIEGALWSIFVLPVSLVLGSFFLLDRIP</sequence>
<feature type="transmembrane region" description="Helical" evidence="2">
    <location>
        <begin position="340"/>
        <end position="368"/>
    </location>
</feature>
<dbReference type="EMBL" id="OZ037944">
    <property type="protein sequence ID" value="CAL1695973.1"/>
    <property type="molecule type" value="Genomic_DNA"/>
</dbReference>
<keyword evidence="4" id="KW-1185">Reference proteome</keyword>
<evidence type="ECO:0000313" key="3">
    <source>
        <dbReference type="EMBL" id="CAL1695973.1"/>
    </source>
</evidence>
<accession>A0ABP1CJW1</accession>
<feature type="transmembrane region" description="Helical" evidence="2">
    <location>
        <begin position="486"/>
        <end position="506"/>
    </location>
</feature>
<protein>
    <submittedName>
        <fullName evidence="3">Uncharacterized protein</fullName>
    </submittedName>
</protein>
<organism evidence="3 4">
    <name type="scientific">Somion occarium</name>
    <dbReference type="NCBI Taxonomy" id="3059160"/>
    <lineage>
        <taxon>Eukaryota</taxon>
        <taxon>Fungi</taxon>
        <taxon>Dikarya</taxon>
        <taxon>Basidiomycota</taxon>
        <taxon>Agaricomycotina</taxon>
        <taxon>Agaricomycetes</taxon>
        <taxon>Polyporales</taxon>
        <taxon>Cerrenaceae</taxon>
        <taxon>Somion</taxon>
    </lineage>
</organism>
<proteinExistence type="predicted"/>
<evidence type="ECO:0000313" key="4">
    <source>
        <dbReference type="Proteomes" id="UP001497453"/>
    </source>
</evidence>
<dbReference type="Proteomes" id="UP001497453">
    <property type="component" value="Chromosome 1"/>
</dbReference>
<gene>
    <name evidence="3" type="ORF">GFSPODELE1_LOCUS978</name>
</gene>
<evidence type="ECO:0000256" key="2">
    <source>
        <dbReference type="SAM" id="Phobius"/>
    </source>
</evidence>
<name>A0ABP1CJW1_9APHY</name>
<keyword evidence="2" id="KW-1133">Transmembrane helix</keyword>
<feature type="region of interest" description="Disordered" evidence="1">
    <location>
        <begin position="1"/>
        <end position="35"/>
    </location>
</feature>
<reference evidence="4" key="1">
    <citation type="submission" date="2024-04" db="EMBL/GenBank/DDBJ databases">
        <authorList>
            <person name="Shaw F."/>
            <person name="Minotto A."/>
        </authorList>
    </citation>
    <scope>NUCLEOTIDE SEQUENCE [LARGE SCALE GENOMIC DNA]</scope>
</reference>
<keyword evidence="2" id="KW-0812">Transmembrane</keyword>